<evidence type="ECO:0000313" key="6">
    <source>
        <dbReference type="EMBL" id="QKX56548.1"/>
    </source>
</evidence>
<dbReference type="GO" id="GO:0005619">
    <property type="term" value="C:ascospore wall"/>
    <property type="evidence" value="ECO:0007669"/>
    <property type="project" value="TreeGrafter"/>
</dbReference>
<evidence type="ECO:0008006" key="8">
    <source>
        <dbReference type="Google" id="ProtNLM"/>
    </source>
</evidence>
<evidence type="ECO:0000256" key="3">
    <source>
        <dbReference type="ARBA" id="ARBA00022989"/>
    </source>
</evidence>
<keyword evidence="3 5" id="KW-1133">Transmembrane helix</keyword>
<dbReference type="EMBL" id="CP055899">
    <property type="protein sequence ID" value="QKX56548.1"/>
    <property type="molecule type" value="Genomic_DNA"/>
</dbReference>
<dbReference type="KEGG" id="trg:TRUGW13939_03653"/>
<proteinExistence type="predicted"/>
<dbReference type="GO" id="GO:0005628">
    <property type="term" value="C:prospore membrane"/>
    <property type="evidence" value="ECO:0007669"/>
    <property type="project" value="TreeGrafter"/>
</dbReference>
<dbReference type="InterPro" id="IPR052786">
    <property type="entry name" value="Spore_wall_assembly"/>
</dbReference>
<protein>
    <recommendedName>
        <fullName evidence="8">Outer spore wall protein RRT8</fullName>
    </recommendedName>
</protein>
<evidence type="ECO:0000256" key="1">
    <source>
        <dbReference type="ARBA" id="ARBA00004141"/>
    </source>
</evidence>
<accession>A0A7H8QRT5</accession>
<comment type="subcellular location">
    <subcellularLocation>
        <location evidence="1">Membrane</location>
        <topology evidence="1">Multi-pass membrane protein</topology>
    </subcellularLocation>
</comment>
<sequence>MADKVKDVAKSEALRIGTLAGNAAKSGAYMYPIKGIFYFIAHRSLWKPLTSRIGPTVTLGLSITSAMFFFTYVPQLALLALTSGPLAPISAALLVLSESSTLTNALSNSFLLNDALVDTFDGTLVSRGHEALVSDGRQLKSGGIGDPISRLGKLVKKPFAKLSPASLIRSVLYLPLNFIPVVGTLVYIVVQGRRIGPTAHDRYFQLKGWDRRRKEEWLKTHAPEYTSFGVLSFVLEMVPVLSFAFTYTSTVGAALWAADIEAKASTSPSLREQAKSAE</sequence>
<gene>
    <name evidence="6" type="ORF">TRUGW13939_03653</name>
</gene>
<name>A0A7H8QRT5_TALRU</name>
<reference evidence="7" key="1">
    <citation type="submission" date="2020-06" db="EMBL/GenBank/DDBJ databases">
        <title>A chromosome-scale genome assembly of Talaromyces rugulosus W13939.</title>
        <authorList>
            <person name="Wang B."/>
            <person name="Guo L."/>
            <person name="Ye K."/>
            <person name="Wang L."/>
        </authorList>
    </citation>
    <scope>NUCLEOTIDE SEQUENCE [LARGE SCALE GENOMIC DNA]</scope>
    <source>
        <strain evidence="7">W13939</strain>
    </source>
</reference>
<evidence type="ECO:0000256" key="5">
    <source>
        <dbReference type="SAM" id="Phobius"/>
    </source>
</evidence>
<dbReference type="GO" id="GO:0005811">
    <property type="term" value="C:lipid droplet"/>
    <property type="evidence" value="ECO:0007669"/>
    <property type="project" value="TreeGrafter"/>
</dbReference>
<organism evidence="6 7">
    <name type="scientific">Talaromyces rugulosus</name>
    <name type="common">Penicillium rugulosum</name>
    <dbReference type="NCBI Taxonomy" id="121627"/>
    <lineage>
        <taxon>Eukaryota</taxon>
        <taxon>Fungi</taxon>
        <taxon>Dikarya</taxon>
        <taxon>Ascomycota</taxon>
        <taxon>Pezizomycotina</taxon>
        <taxon>Eurotiomycetes</taxon>
        <taxon>Eurotiomycetidae</taxon>
        <taxon>Eurotiales</taxon>
        <taxon>Trichocomaceae</taxon>
        <taxon>Talaromyces</taxon>
        <taxon>Talaromyces sect. Islandici</taxon>
    </lineage>
</organism>
<evidence type="ECO:0000313" key="7">
    <source>
        <dbReference type="Proteomes" id="UP000509510"/>
    </source>
</evidence>
<keyword evidence="4 5" id="KW-0472">Membrane</keyword>
<dbReference type="InterPro" id="IPR059112">
    <property type="entry name" value="CysZ/EI24"/>
</dbReference>
<dbReference type="Pfam" id="PF07264">
    <property type="entry name" value="EI24"/>
    <property type="match status" value="1"/>
</dbReference>
<dbReference type="GeneID" id="55991156"/>
<dbReference type="RefSeq" id="XP_035342726.1">
    <property type="nucleotide sequence ID" value="XM_035486833.1"/>
</dbReference>
<dbReference type="OrthoDB" id="10012223at2759"/>
<keyword evidence="7" id="KW-1185">Reference proteome</keyword>
<dbReference type="PANTHER" id="PTHR34292:SF2">
    <property type="entry name" value="OUTER SPORE WALL PROTEIN LDS1"/>
    <property type="match status" value="1"/>
</dbReference>
<dbReference type="PANTHER" id="PTHR34292">
    <property type="entry name" value="OUTER SPORE WALL PROTEIN LDS1"/>
    <property type="match status" value="1"/>
</dbReference>
<evidence type="ECO:0000256" key="2">
    <source>
        <dbReference type="ARBA" id="ARBA00022692"/>
    </source>
</evidence>
<evidence type="ECO:0000256" key="4">
    <source>
        <dbReference type="ARBA" id="ARBA00023136"/>
    </source>
</evidence>
<dbReference type="AlphaFoldDB" id="A0A7H8QRT5"/>
<feature type="transmembrane region" description="Helical" evidence="5">
    <location>
        <begin position="53"/>
        <end position="70"/>
    </location>
</feature>
<dbReference type="Proteomes" id="UP000509510">
    <property type="component" value="Chromosome II"/>
</dbReference>
<feature type="transmembrane region" description="Helical" evidence="5">
    <location>
        <begin position="171"/>
        <end position="190"/>
    </location>
</feature>
<keyword evidence="2 5" id="KW-0812">Transmembrane</keyword>